<dbReference type="GO" id="GO:0000774">
    <property type="term" value="F:adenyl-nucleotide exchange factor activity"/>
    <property type="evidence" value="ECO:0007669"/>
    <property type="project" value="InterPro"/>
</dbReference>
<keyword evidence="6 10" id="KW-0143">Chaperone</keyword>
<keyword evidence="13" id="KW-0175">Coiled coil</keyword>
<dbReference type="PANTHER" id="PTHR21237">
    <property type="entry name" value="GRPE PROTEIN"/>
    <property type="match status" value="1"/>
</dbReference>
<evidence type="ECO:0000256" key="3">
    <source>
        <dbReference type="ARBA" id="ARBA00011738"/>
    </source>
</evidence>
<dbReference type="PRINTS" id="PR00773">
    <property type="entry name" value="GRPEPROTEIN"/>
</dbReference>
<comment type="similarity">
    <text evidence="2 10 12">Belongs to the GrpE family.</text>
</comment>
<evidence type="ECO:0000256" key="10">
    <source>
        <dbReference type="HAMAP-Rule" id="MF_01151"/>
    </source>
</evidence>
<protein>
    <recommendedName>
        <fullName evidence="8 10">Protein GrpE</fullName>
    </recommendedName>
    <alternativeName>
        <fullName evidence="9 10">HSP-70 cofactor</fullName>
    </alternativeName>
</protein>
<accession>A0A411HIZ3</accession>
<dbReference type="RefSeq" id="WP_129832757.1">
    <property type="nucleotide sequence ID" value="NZ_CP035704.1"/>
</dbReference>
<dbReference type="GO" id="GO:0051082">
    <property type="term" value="F:unfolded protein binding"/>
    <property type="evidence" value="ECO:0007669"/>
    <property type="project" value="TreeGrafter"/>
</dbReference>
<dbReference type="InterPro" id="IPR000740">
    <property type="entry name" value="GrpE"/>
</dbReference>
<dbReference type="GO" id="GO:0051087">
    <property type="term" value="F:protein-folding chaperone binding"/>
    <property type="evidence" value="ECO:0007669"/>
    <property type="project" value="InterPro"/>
</dbReference>
<dbReference type="AlphaFoldDB" id="A0A411HIZ3"/>
<organism evidence="14 15">
    <name type="scientific">Pseudolysobacter antarcticus</name>
    <dbReference type="NCBI Taxonomy" id="2511995"/>
    <lineage>
        <taxon>Bacteria</taxon>
        <taxon>Pseudomonadati</taxon>
        <taxon>Pseudomonadota</taxon>
        <taxon>Gammaproteobacteria</taxon>
        <taxon>Lysobacterales</taxon>
        <taxon>Rhodanobacteraceae</taxon>
        <taxon>Pseudolysobacter</taxon>
    </lineage>
</organism>
<dbReference type="Pfam" id="PF01025">
    <property type="entry name" value="GrpE"/>
    <property type="match status" value="1"/>
</dbReference>
<dbReference type="OrthoDB" id="9789811at2"/>
<evidence type="ECO:0000256" key="6">
    <source>
        <dbReference type="ARBA" id="ARBA00023186"/>
    </source>
</evidence>
<name>A0A411HIZ3_9GAMM</name>
<dbReference type="SUPFAM" id="SSF58014">
    <property type="entry name" value="Coiled-coil domain of nucleotide exchange factor GrpE"/>
    <property type="match status" value="1"/>
</dbReference>
<dbReference type="FunFam" id="2.30.22.10:FF:000001">
    <property type="entry name" value="Protein GrpE"/>
    <property type="match status" value="1"/>
</dbReference>
<evidence type="ECO:0000313" key="15">
    <source>
        <dbReference type="Proteomes" id="UP000291562"/>
    </source>
</evidence>
<gene>
    <name evidence="10 14" type="primary">grpE</name>
    <name evidence="14" type="ORF">ELE36_09070</name>
</gene>
<dbReference type="NCBIfam" id="NF010737">
    <property type="entry name" value="PRK14139.1"/>
    <property type="match status" value="1"/>
</dbReference>
<dbReference type="NCBIfam" id="NF010738">
    <property type="entry name" value="PRK14140.1"/>
    <property type="match status" value="1"/>
</dbReference>
<dbReference type="NCBIfam" id="NF010745">
    <property type="entry name" value="PRK14147.1"/>
    <property type="match status" value="1"/>
</dbReference>
<dbReference type="GO" id="GO:0042803">
    <property type="term" value="F:protein homodimerization activity"/>
    <property type="evidence" value="ECO:0007669"/>
    <property type="project" value="InterPro"/>
</dbReference>
<evidence type="ECO:0000256" key="11">
    <source>
        <dbReference type="RuleBase" id="RU000639"/>
    </source>
</evidence>
<dbReference type="PANTHER" id="PTHR21237:SF23">
    <property type="entry name" value="GRPE PROTEIN HOMOLOG, MITOCHONDRIAL"/>
    <property type="match status" value="1"/>
</dbReference>
<dbReference type="Gene3D" id="2.30.22.10">
    <property type="entry name" value="Head domain of nucleotide exchange factor GrpE"/>
    <property type="match status" value="1"/>
</dbReference>
<dbReference type="CDD" id="cd00446">
    <property type="entry name" value="GrpE"/>
    <property type="match status" value="1"/>
</dbReference>
<proteinExistence type="inferred from homology"/>
<dbReference type="InterPro" id="IPR009012">
    <property type="entry name" value="GrpE_head"/>
</dbReference>
<evidence type="ECO:0000313" key="14">
    <source>
        <dbReference type="EMBL" id="QBB70499.1"/>
    </source>
</evidence>
<keyword evidence="15" id="KW-1185">Reference proteome</keyword>
<comment type="subcellular location">
    <subcellularLocation>
        <location evidence="1 10">Cytoplasm</location>
    </subcellularLocation>
</comment>
<dbReference type="Proteomes" id="UP000291562">
    <property type="component" value="Chromosome"/>
</dbReference>
<dbReference type="GO" id="GO:0006457">
    <property type="term" value="P:protein folding"/>
    <property type="evidence" value="ECO:0007669"/>
    <property type="project" value="InterPro"/>
</dbReference>
<comment type="function">
    <text evidence="7 10 11">Participates actively in the response to hyperosmotic and heat shock by preventing the aggregation of stress-denatured proteins, in association with DnaK and GrpE. It is the nucleotide exchange factor for DnaK and may function as a thermosensor. Unfolded proteins bind initially to DnaJ; upon interaction with the DnaJ-bound protein, DnaK hydrolyzes its bound ATP, resulting in the formation of a stable complex. GrpE releases ADP from DnaK; ATP binding to DnaK triggers the release of the substrate protein, thus completing the reaction cycle. Several rounds of ATP-dependent interactions between DnaJ, DnaK and GrpE are required for fully efficient folding.</text>
</comment>
<keyword evidence="4 10" id="KW-0963">Cytoplasm</keyword>
<comment type="subunit">
    <text evidence="3 10">Homodimer.</text>
</comment>
<dbReference type="Gene3D" id="3.90.20.20">
    <property type="match status" value="1"/>
</dbReference>
<evidence type="ECO:0000256" key="9">
    <source>
        <dbReference type="ARBA" id="ARBA00076414"/>
    </source>
</evidence>
<dbReference type="EMBL" id="CP035704">
    <property type="protein sequence ID" value="QBB70499.1"/>
    <property type="molecule type" value="Genomic_DNA"/>
</dbReference>
<dbReference type="PROSITE" id="PS01071">
    <property type="entry name" value="GRPE"/>
    <property type="match status" value="1"/>
</dbReference>
<dbReference type="InterPro" id="IPR013805">
    <property type="entry name" value="GrpE_CC"/>
</dbReference>
<dbReference type="SUPFAM" id="SSF51064">
    <property type="entry name" value="Head domain of nucleotide exchange factor GrpE"/>
    <property type="match status" value="1"/>
</dbReference>
<evidence type="ECO:0000256" key="1">
    <source>
        <dbReference type="ARBA" id="ARBA00004496"/>
    </source>
</evidence>
<dbReference type="NCBIfam" id="NF010748">
    <property type="entry name" value="PRK14150.1"/>
    <property type="match status" value="1"/>
</dbReference>
<keyword evidence="5 10" id="KW-0346">Stress response</keyword>
<evidence type="ECO:0000256" key="5">
    <source>
        <dbReference type="ARBA" id="ARBA00023016"/>
    </source>
</evidence>
<evidence type="ECO:0000256" key="7">
    <source>
        <dbReference type="ARBA" id="ARBA00053401"/>
    </source>
</evidence>
<evidence type="ECO:0000256" key="12">
    <source>
        <dbReference type="RuleBase" id="RU004478"/>
    </source>
</evidence>
<evidence type="ECO:0000256" key="13">
    <source>
        <dbReference type="SAM" id="Coils"/>
    </source>
</evidence>
<dbReference type="KEGG" id="xbc:ELE36_09070"/>
<evidence type="ECO:0000256" key="2">
    <source>
        <dbReference type="ARBA" id="ARBA00009054"/>
    </source>
</evidence>
<evidence type="ECO:0000256" key="8">
    <source>
        <dbReference type="ARBA" id="ARBA00072274"/>
    </source>
</evidence>
<dbReference type="HAMAP" id="MF_01151">
    <property type="entry name" value="GrpE"/>
    <property type="match status" value="1"/>
</dbReference>
<feature type="coiled-coil region" evidence="13">
    <location>
        <begin position="27"/>
        <end position="72"/>
    </location>
</feature>
<sequence length="181" mass="19717">MENTHPQHPDAAPDGGAAADAQVLADIDQLTQALSESESKLGEMRDTVLRERADLDNQRKRLARDLEQARRFANERLLSDLLPVCDNLERGLAVENADIATLREGMDLTLKALLKVAETNGLKPLNPVGEIFNPELHQAVSTVDAPNQAPNTVVAVFQKGYVLNERLLRPALVTVAKAPDA</sequence>
<evidence type="ECO:0000256" key="4">
    <source>
        <dbReference type="ARBA" id="ARBA00022490"/>
    </source>
</evidence>
<dbReference type="GO" id="GO:0005829">
    <property type="term" value="C:cytosol"/>
    <property type="evidence" value="ECO:0007669"/>
    <property type="project" value="TreeGrafter"/>
</dbReference>
<reference evidence="14 15" key="1">
    <citation type="submission" date="2019-01" db="EMBL/GenBank/DDBJ databases">
        <title>Pseudolysobacter antarctica gen. nov., sp. nov., isolated from Fildes Peninsula, Antarctica.</title>
        <authorList>
            <person name="Wei Z."/>
            <person name="Peng F."/>
        </authorList>
    </citation>
    <scope>NUCLEOTIDE SEQUENCE [LARGE SCALE GENOMIC DNA]</scope>
    <source>
        <strain evidence="14 15">AQ6-296</strain>
    </source>
</reference>